<dbReference type="EMBL" id="AAMT01000008">
    <property type="protein sequence ID" value="EAQ12542.1"/>
    <property type="molecule type" value="Genomic_DNA"/>
</dbReference>
<gene>
    <name evidence="6" type="primary">ade</name>
    <name evidence="9" type="ORF">RB2654_14690</name>
</gene>
<protein>
    <recommendedName>
        <fullName evidence="2 6">Adenine deaminase</fullName>
        <shortName evidence="6">Adenase</shortName>
        <shortName evidence="6">Adenine aminase</shortName>
        <ecNumber evidence="2 6">3.5.4.2</ecNumber>
    </recommendedName>
</protein>
<comment type="caution">
    <text evidence="9">The sequence shown here is derived from an EMBL/GenBank/DDBJ whole genome shotgun (WGS) entry which is preliminary data.</text>
</comment>
<keyword evidence="3 6" id="KW-0378">Hydrolase</keyword>
<proteinExistence type="inferred from homology"/>
<evidence type="ECO:0000259" key="8">
    <source>
        <dbReference type="Pfam" id="PF13382"/>
    </source>
</evidence>
<evidence type="ECO:0000256" key="2">
    <source>
        <dbReference type="ARBA" id="ARBA00012782"/>
    </source>
</evidence>
<dbReference type="Gene3D" id="2.30.40.10">
    <property type="entry name" value="Urease, subunit C, domain 1"/>
    <property type="match status" value="1"/>
</dbReference>
<comment type="cofactor">
    <cofactor evidence="6">
        <name>Mn(2+)</name>
        <dbReference type="ChEBI" id="CHEBI:29035"/>
    </cofactor>
</comment>
<feature type="domain" description="Adenine deaminase C-terminal" evidence="8">
    <location>
        <begin position="431"/>
        <end position="599"/>
    </location>
</feature>
<dbReference type="PANTHER" id="PTHR11113">
    <property type="entry name" value="N-ACETYLGLUCOSAMINE-6-PHOSPHATE DEACETYLASE"/>
    <property type="match status" value="1"/>
</dbReference>
<dbReference type="SUPFAM" id="SSF51556">
    <property type="entry name" value="Metallo-dependent hydrolases"/>
    <property type="match status" value="1"/>
</dbReference>
<dbReference type="HAMAP" id="MF_01518">
    <property type="entry name" value="Adenine_deamin"/>
    <property type="match status" value="1"/>
</dbReference>
<evidence type="ECO:0000313" key="9">
    <source>
        <dbReference type="EMBL" id="EAQ12542.1"/>
    </source>
</evidence>
<evidence type="ECO:0000256" key="5">
    <source>
        <dbReference type="ARBA" id="ARBA00047720"/>
    </source>
</evidence>
<dbReference type="InterPro" id="IPR026912">
    <property type="entry name" value="Adenine_deam_C"/>
</dbReference>
<dbReference type="Pfam" id="PF13382">
    <property type="entry name" value="Adenine_deam_C"/>
    <property type="match status" value="1"/>
</dbReference>
<dbReference type="PANTHER" id="PTHR11113:SF2">
    <property type="entry name" value="ADENINE DEAMINASE"/>
    <property type="match status" value="1"/>
</dbReference>
<comment type="catalytic activity">
    <reaction evidence="5 6">
        <text>adenine + H2O + H(+) = hypoxanthine + NH4(+)</text>
        <dbReference type="Rhea" id="RHEA:23688"/>
        <dbReference type="ChEBI" id="CHEBI:15377"/>
        <dbReference type="ChEBI" id="CHEBI:15378"/>
        <dbReference type="ChEBI" id="CHEBI:16708"/>
        <dbReference type="ChEBI" id="CHEBI:17368"/>
        <dbReference type="ChEBI" id="CHEBI:28938"/>
        <dbReference type="EC" id="3.5.4.2"/>
    </reaction>
</comment>
<evidence type="ECO:0000256" key="1">
    <source>
        <dbReference type="ARBA" id="ARBA00006773"/>
    </source>
</evidence>
<dbReference type="GO" id="GO:0006146">
    <property type="term" value="P:adenine catabolic process"/>
    <property type="evidence" value="ECO:0007669"/>
    <property type="project" value="InterPro"/>
</dbReference>
<dbReference type="InterPro" id="IPR006679">
    <property type="entry name" value="Adenine_deam"/>
</dbReference>
<organism evidence="9 10">
    <name type="scientific">Maritimibacter alkaliphilus HTCC2654</name>
    <dbReference type="NCBI Taxonomy" id="314271"/>
    <lineage>
        <taxon>Bacteria</taxon>
        <taxon>Pseudomonadati</taxon>
        <taxon>Pseudomonadota</taxon>
        <taxon>Alphaproteobacteria</taxon>
        <taxon>Rhodobacterales</taxon>
        <taxon>Roseobacteraceae</taxon>
        <taxon>Maritimibacter</taxon>
    </lineage>
</organism>
<dbReference type="Proteomes" id="UP000002931">
    <property type="component" value="Unassembled WGS sequence"/>
</dbReference>
<dbReference type="InterPro" id="IPR006680">
    <property type="entry name" value="Amidohydro-rel"/>
</dbReference>
<dbReference type="AlphaFoldDB" id="A3VGY7"/>
<dbReference type="HOGENOM" id="CLU_027935_0_0_5"/>
<evidence type="ECO:0000256" key="6">
    <source>
        <dbReference type="HAMAP-Rule" id="MF_01518"/>
    </source>
</evidence>
<keyword evidence="4 6" id="KW-0464">Manganese</keyword>
<evidence type="ECO:0000256" key="3">
    <source>
        <dbReference type="ARBA" id="ARBA00022801"/>
    </source>
</evidence>
<dbReference type="NCBIfam" id="TIGR01178">
    <property type="entry name" value="ade"/>
    <property type="match status" value="1"/>
</dbReference>
<reference evidence="9 10" key="1">
    <citation type="journal article" date="2010" name="J. Bacteriol.">
        <title>Genome sequences of Pelagibaca bermudensis HTCC2601T and Maritimibacter alkaliphilus HTCC2654T, the type strains of two marine Roseobacter genera.</title>
        <authorList>
            <person name="Thrash J.C."/>
            <person name="Cho J.C."/>
            <person name="Ferriera S."/>
            <person name="Johnson J."/>
            <person name="Vergin K.L."/>
            <person name="Giovannoni S.J."/>
        </authorList>
    </citation>
    <scope>NUCLEOTIDE SEQUENCE [LARGE SCALE GENOMIC DNA]</scope>
    <source>
        <strain evidence="9 10">HTCC2654</strain>
    </source>
</reference>
<dbReference type="SUPFAM" id="SSF51338">
    <property type="entry name" value="Composite domain of metallo-dependent hydrolases"/>
    <property type="match status" value="1"/>
</dbReference>
<keyword evidence="10" id="KW-1185">Reference proteome</keyword>
<accession>A3VGY7</accession>
<comment type="similarity">
    <text evidence="1 6">Belongs to the metallo-dependent hydrolases superfamily. Adenine deaminase family.</text>
</comment>
<evidence type="ECO:0000259" key="7">
    <source>
        <dbReference type="Pfam" id="PF01979"/>
    </source>
</evidence>
<evidence type="ECO:0000256" key="4">
    <source>
        <dbReference type="ARBA" id="ARBA00023211"/>
    </source>
</evidence>
<dbReference type="STRING" id="314271.RB2654_14690"/>
<evidence type="ECO:0000313" key="10">
    <source>
        <dbReference type="Proteomes" id="UP000002931"/>
    </source>
</evidence>
<dbReference type="InterPro" id="IPR011059">
    <property type="entry name" value="Metal-dep_hydrolase_composite"/>
</dbReference>
<dbReference type="eggNOG" id="COG1001">
    <property type="taxonomic scope" value="Bacteria"/>
</dbReference>
<name>A3VGY7_9RHOB</name>
<dbReference type="Gene3D" id="3.20.20.140">
    <property type="entry name" value="Metal-dependent hydrolases"/>
    <property type="match status" value="1"/>
</dbReference>
<dbReference type="EC" id="3.5.4.2" evidence="2 6"/>
<dbReference type="GO" id="GO:0000034">
    <property type="term" value="F:adenine deaminase activity"/>
    <property type="evidence" value="ECO:0007669"/>
    <property type="project" value="UniProtKB-UniRule"/>
</dbReference>
<feature type="domain" description="Amidohydrolase-related" evidence="7">
    <location>
        <begin position="86"/>
        <end position="356"/>
    </location>
</feature>
<dbReference type="InterPro" id="IPR032466">
    <property type="entry name" value="Metal_Hydrolase"/>
</dbReference>
<dbReference type="CDD" id="cd01295">
    <property type="entry name" value="AdeC"/>
    <property type="match status" value="1"/>
</dbReference>
<sequence length="607" mass="64458">MLDNCSMTDTPLKSWAETAPRLVAVAAGREAADLVIKSAKVVNVHTREVLDGWQVAVAEGRFAYVGPDASHCLADDTEVIDADGKYLIPGLCDAHMHIESGMLTPAEFAAAVIPHGTTSMFTDPHEIANVLGLEGVRLMHDEAALQPVNIFTQMPSCAPSAPGLETTGREITPEDVAEAMNWPGIIGLGEMMNFPGVVHGDPKMLAEIAATQNANKTVGGHYASPDLGPNFHAYAAGGPADDHEGTCEADAIARVRQGMRSMMRLGSAWYDVETQITAVTEKGLDPRSFILCTDDSHSGTLVNDGHMNRVVRHAIACGCDPLIALQMATINTATHFGLERELGSIAPGRRADMILTPSLTELQIERVYARGALVAEKGRITVACPHLDWPDHARNTVHLGKTLEGADFEIAAPDGANTVTAKVIGVVENQAPTKALTADLQVSNGIVEPDEANDIAQIALVERHRGTGDVTNGFVSGFGYRGDMAIASTVAHDSHHMIVVGTSRRDMALAANRLGEVGGGITVFRDGKEIALVELPVAGLMSDEPAETVAAKAQNMVEAMAACGCTLNNAYMQHSLLALVVIPELRISDLGLVDVTKFELTELFEEP</sequence>
<dbReference type="Pfam" id="PF01979">
    <property type="entry name" value="Amidohydro_1"/>
    <property type="match status" value="1"/>
</dbReference>